<keyword evidence="3" id="KW-1185">Reference proteome</keyword>
<feature type="compositionally biased region" description="Basic and acidic residues" evidence="1">
    <location>
        <begin position="35"/>
        <end position="74"/>
    </location>
</feature>
<evidence type="ECO:0000313" key="2">
    <source>
        <dbReference type="EMBL" id="VEG49987.1"/>
    </source>
</evidence>
<feature type="compositionally biased region" description="Basic and acidic residues" evidence="1">
    <location>
        <begin position="106"/>
        <end position="119"/>
    </location>
</feature>
<feature type="compositionally biased region" description="Low complexity" evidence="1">
    <location>
        <begin position="140"/>
        <end position="154"/>
    </location>
</feature>
<accession>A0A448ICH7</accession>
<feature type="compositionally biased region" description="Low complexity" evidence="1">
    <location>
        <begin position="1"/>
        <end position="34"/>
    </location>
</feature>
<dbReference type="Proteomes" id="UP000282551">
    <property type="component" value="Chromosome"/>
</dbReference>
<dbReference type="AlphaFoldDB" id="A0A448ICH7"/>
<sequence length="154" mass="15691">MALGVGAAAATGLGPGVATAAPDGSGSSASSDAKSNAKTETKSDTDTKAKDRETTTRETADPSSDAKSEAEPKRPGSAAQQTTDRVRSTLDRLSQRQRPGSALRRAVRDALDDIADRPVRPLPTAKPERPAPEAGVIDCRGAGPAGRDGPRSGC</sequence>
<proteinExistence type="predicted"/>
<reference evidence="2 3" key="1">
    <citation type="submission" date="2018-12" db="EMBL/GenBank/DDBJ databases">
        <authorList>
            <consortium name="Pathogen Informatics"/>
        </authorList>
    </citation>
    <scope>NUCLEOTIDE SEQUENCE [LARGE SCALE GENOMIC DNA]</scope>
    <source>
        <strain evidence="2 3">NCTC10485</strain>
    </source>
</reference>
<organism evidence="2 3">
    <name type="scientific">Mycolicibacterium chitae</name>
    <name type="common">Mycobacterium chitae</name>
    <dbReference type="NCBI Taxonomy" id="1792"/>
    <lineage>
        <taxon>Bacteria</taxon>
        <taxon>Bacillati</taxon>
        <taxon>Actinomycetota</taxon>
        <taxon>Actinomycetes</taxon>
        <taxon>Mycobacteriales</taxon>
        <taxon>Mycobacteriaceae</taxon>
        <taxon>Mycolicibacterium</taxon>
    </lineage>
</organism>
<dbReference type="RefSeq" id="WP_163791827.1">
    <property type="nucleotide sequence ID" value="NZ_AP022604.1"/>
</dbReference>
<name>A0A448ICH7_MYCCI</name>
<dbReference type="EMBL" id="LR134355">
    <property type="protein sequence ID" value="VEG49987.1"/>
    <property type="molecule type" value="Genomic_DNA"/>
</dbReference>
<protein>
    <submittedName>
        <fullName evidence="2">Uncharacterized protein</fullName>
    </submittedName>
</protein>
<gene>
    <name evidence="2" type="ORF">NCTC10485_04302</name>
</gene>
<evidence type="ECO:0000256" key="1">
    <source>
        <dbReference type="SAM" id="MobiDB-lite"/>
    </source>
</evidence>
<feature type="region of interest" description="Disordered" evidence="1">
    <location>
        <begin position="1"/>
        <end position="154"/>
    </location>
</feature>
<evidence type="ECO:0000313" key="3">
    <source>
        <dbReference type="Proteomes" id="UP000282551"/>
    </source>
</evidence>
<feature type="compositionally biased region" description="Basic and acidic residues" evidence="1">
    <location>
        <begin position="84"/>
        <end position="94"/>
    </location>
</feature>